<protein>
    <submittedName>
        <fullName evidence="1">Uncharacterized protein</fullName>
    </submittedName>
</protein>
<sequence>MNKNDERVREEWVNSYLNIMEQLQGPVMQQEAMNYEEMNEVLRQNCMQEEEVGEYSMIDRWVQLYLGLMDLLHGLFKQPSLDIEAINQEWIRCFQPAAIPVGEQLTAKWVNTYLDFVEQYQGWSEPEKTAAIEDINREWIRCFLPQEAEQDGQLIKKWEAVFLQVNHELRGISEKKADFTIEEINDEWRRLFLQGEVKAVALKKKVA</sequence>
<dbReference type="EMBL" id="DNZF01000029">
    <property type="protein sequence ID" value="HBK52549.1"/>
    <property type="molecule type" value="Genomic_DNA"/>
</dbReference>
<accession>A0A354YTM8</accession>
<evidence type="ECO:0000313" key="1">
    <source>
        <dbReference type="EMBL" id="HBK52549.1"/>
    </source>
</evidence>
<organism evidence="1 2">
    <name type="scientific">Syntrophomonas wolfei</name>
    <dbReference type="NCBI Taxonomy" id="863"/>
    <lineage>
        <taxon>Bacteria</taxon>
        <taxon>Bacillati</taxon>
        <taxon>Bacillota</taxon>
        <taxon>Clostridia</taxon>
        <taxon>Eubacteriales</taxon>
        <taxon>Syntrophomonadaceae</taxon>
        <taxon>Syntrophomonas</taxon>
    </lineage>
</organism>
<dbReference type="AlphaFoldDB" id="A0A354YTM8"/>
<dbReference type="Proteomes" id="UP000263273">
    <property type="component" value="Unassembled WGS sequence"/>
</dbReference>
<comment type="caution">
    <text evidence="1">The sequence shown here is derived from an EMBL/GenBank/DDBJ whole genome shotgun (WGS) entry which is preliminary data.</text>
</comment>
<evidence type="ECO:0000313" key="2">
    <source>
        <dbReference type="Proteomes" id="UP000263273"/>
    </source>
</evidence>
<gene>
    <name evidence="1" type="ORF">DDZ44_01240</name>
</gene>
<proteinExistence type="predicted"/>
<name>A0A354YTM8_9FIRM</name>
<reference evidence="1 2" key="1">
    <citation type="journal article" date="2018" name="Nat. Biotechnol.">
        <title>A standardized bacterial taxonomy based on genome phylogeny substantially revises the tree of life.</title>
        <authorList>
            <person name="Parks D.H."/>
            <person name="Chuvochina M."/>
            <person name="Waite D.W."/>
            <person name="Rinke C."/>
            <person name="Skarshewski A."/>
            <person name="Chaumeil P.A."/>
            <person name="Hugenholtz P."/>
        </authorList>
    </citation>
    <scope>NUCLEOTIDE SEQUENCE [LARGE SCALE GENOMIC DNA]</scope>
    <source>
        <strain evidence="1">UBA10948</strain>
    </source>
</reference>